<dbReference type="PANTHER" id="PTHR12847">
    <property type="entry name" value="ATP-BINDING CASSETTE ABC TRANSPORTER-RELATED"/>
    <property type="match status" value="1"/>
</dbReference>
<name>A0A8J2LLA5_9HEXA</name>
<keyword evidence="1" id="KW-0479">Metal-binding</keyword>
<keyword evidence="1" id="KW-0863">Zinc-finger</keyword>
<feature type="domain" description="C2H2-type" evidence="3">
    <location>
        <begin position="288"/>
        <end position="318"/>
    </location>
</feature>
<accession>A0A8J2LLA5</accession>
<organism evidence="4 5">
    <name type="scientific">Allacma fusca</name>
    <dbReference type="NCBI Taxonomy" id="39272"/>
    <lineage>
        <taxon>Eukaryota</taxon>
        <taxon>Metazoa</taxon>
        <taxon>Ecdysozoa</taxon>
        <taxon>Arthropoda</taxon>
        <taxon>Hexapoda</taxon>
        <taxon>Collembola</taxon>
        <taxon>Symphypleona</taxon>
        <taxon>Sminthuridae</taxon>
        <taxon>Allacma</taxon>
    </lineage>
</organism>
<dbReference type="PANTHER" id="PTHR12847:SF9">
    <property type="entry name" value="NECAP-LIKE PROTEIN CG9132"/>
    <property type="match status" value="1"/>
</dbReference>
<evidence type="ECO:0000313" key="5">
    <source>
        <dbReference type="Proteomes" id="UP000708208"/>
    </source>
</evidence>
<dbReference type="SMART" id="SM00355">
    <property type="entry name" value="ZnF_C2H2"/>
    <property type="match status" value="8"/>
</dbReference>
<sequence length="569" mass="65415">MNAVEGKNLKQVTLRSKNKIMPDDDNELLIGKPEVFMYEIPSGQVESDSDYDHRAADWDVANPTWLGKFLIYMAGPYCHIQLDDYQGNTYGQAVLEEYPGKTLKLVADSRRYFTLNVQNVEGVSRLVGIGFVNREDSAEINSTLKGYFAAVGCRKRKLEKSKPPTNDASPAKKDKTKLVESIYSKTNDPDYKYIRNNRFQCHYCFLSFIHPKRMHSHWLTVHGWKKACICVCGLPFPNIGERKVHVKNVHQDYSHCRFCKTILSNEQVVEHLLKVHKRDAHGKPVPKFRCSRCNHEFISRVQLIEHFQHSHSHSMKQSSNSEDCGIDQNNNNGESNSSERNDIFDEYRKTDPTYPYISGNLFQCHECSETFEEICNFASHWKDFHNLEFRSCYCKLIFPSLQQMLTHQEEFHSNLCRVCNKKFVSGSCLEKHLLNSHLCDSSYKKINSLNTTIHSCKYCEDYFPFREFLTNHVRSKHPELSTSNIDSTPSISGKKLSKRQKRKLRKMATYGRIRSVKLIQTGSSQDKNEDDNEIRSAEVPVVGVGEVSDDANLKREASAGDSSDKTIAN</sequence>
<dbReference type="OrthoDB" id="8922241at2759"/>
<protein>
    <recommendedName>
        <fullName evidence="3">C2H2-type domain-containing protein</fullName>
    </recommendedName>
</protein>
<evidence type="ECO:0000256" key="1">
    <source>
        <dbReference type="PROSITE-ProRule" id="PRU00042"/>
    </source>
</evidence>
<comment type="caution">
    <text evidence="4">The sequence shown here is derived from an EMBL/GenBank/DDBJ whole genome shotgun (WGS) entry which is preliminary data.</text>
</comment>
<dbReference type="Proteomes" id="UP000708208">
    <property type="component" value="Unassembled WGS sequence"/>
</dbReference>
<gene>
    <name evidence="4" type="ORF">AFUS01_LOCUS43583</name>
</gene>
<dbReference type="GO" id="GO:0006897">
    <property type="term" value="P:endocytosis"/>
    <property type="evidence" value="ECO:0007669"/>
    <property type="project" value="InterPro"/>
</dbReference>
<evidence type="ECO:0000313" key="4">
    <source>
        <dbReference type="EMBL" id="CAG7834038.1"/>
    </source>
</evidence>
<feature type="region of interest" description="Disordered" evidence="2">
    <location>
        <begin position="478"/>
        <end position="506"/>
    </location>
</feature>
<feature type="region of interest" description="Disordered" evidence="2">
    <location>
        <begin position="314"/>
        <end position="340"/>
    </location>
</feature>
<dbReference type="PROSITE" id="PS50157">
    <property type="entry name" value="ZINC_FINGER_C2H2_2"/>
    <property type="match status" value="2"/>
</dbReference>
<keyword evidence="5" id="KW-1185">Reference proteome</keyword>
<reference evidence="4" key="1">
    <citation type="submission" date="2021-06" db="EMBL/GenBank/DDBJ databases">
        <authorList>
            <person name="Hodson N. C."/>
            <person name="Mongue J. A."/>
            <person name="Jaron S. K."/>
        </authorList>
    </citation>
    <scope>NUCLEOTIDE SEQUENCE</scope>
</reference>
<dbReference type="InterPro" id="IPR013087">
    <property type="entry name" value="Znf_C2H2_type"/>
</dbReference>
<feature type="compositionally biased region" description="Basic and acidic residues" evidence="2">
    <location>
        <begin position="551"/>
        <end position="569"/>
    </location>
</feature>
<dbReference type="GO" id="GO:0008270">
    <property type="term" value="F:zinc ion binding"/>
    <property type="evidence" value="ECO:0007669"/>
    <property type="project" value="UniProtKB-KW"/>
</dbReference>
<keyword evidence="1" id="KW-0862">Zinc</keyword>
<feature type="compositionally biased region" description="Basic residues" evidence="2">
    <location>
        <begin position="495"/>
        <end position="506"/>
    </location>
</feature>
<dbReference type="InterPro" id="IPR012466">
    <property type="entry name" value="NECAP_PHear"/>
</dbReference>
<feature type="compositionally biased region" description="Polar residues" evidence="2">
    <location>
        <begin position="480"/>
        <end position="491"/>
    </location>
</feature>
<feature type="domain" description="C2H2-type" evidence="3">
    <location>
        <begin position="362"/>
        <end position="390"/>
    </location>
</feature>
<dbReference type="PROSITE" id="PS00028">
    <property type="entry name" value="ZINC_FINGER_C2H2_1"/>
    <property type="match status" value="5"/>
</dbReference>
<proteinExistence type="predicted"/>
<dbReference type="EMBL" id="CAJVCH010570095">
    <property type="protein sequence ID" value="CAG7834038.1"/>
    <property type="molecule type" value="Genomic_DNA"/>
</dbReference>
<evidence type="ECO:0000256" key="2">
    <source>
        <dbReference type="SAM" id="MobiDB-lite"/>
    </source>
</evidence>
<dbReference type="AlphaFoldDB" id="A0A8J2LLA5"/>
<evidence type="ECO:0000259" key="3">
    <source>
        <dbReference type="PROSITE" id="PS50157"/>
    </source>
</evidence>
<feature type="region of interest" description="Disordered" evidence="2">
    <location>
        <begin position="519"/>
        <end position="569"/>
    </location>
</feature>
<dbReference type="Pfam" id="PF07933">
    <property type="entry name" value="DUF1681"/>
    <property type="match status" value="1"/>
</dbReference>
<dbReference type="GO" id="GO:0030125">
    <property type="term" value="C:clathrin vesicle coat"/>
    <property type="evidence" value="ECO:0007669"/>
    <property type="project" value="TreeGrafter"/>
</dbReference>